<comment type="caution">
    <text evidence="1">The sequence shown here is derived from an EMBL/GenBank/DDBJ whole genome shotgun (WGS) entry which is preliminary data.</text>
</comment>
<dbReference type="PROSITE" id="PS51257">
    <property type="entry name" value="PROKAR_LIPOPROTEIN"/>
    <property type="match status" value="1"/>
</dbReference>
<name>A0ABW3TLV0_9MICO</name>
<dbReference type="EMBL" id="JBHTLY010000002">
    <property type="protein sequence ID" value="MFD1201670.1"/>
    <property type="molecule type" value="Genomic_DNA"/>
</dbReference>
<organism evidence="1 2">
    <name type="scientific">Leucobacter albus</name>
    <dbReference type="NCBI Taxonomy" id="272210"/>
    <lineage>
        <taxon>Bacteria</taxon>
        <taxon>Bacillati</taxon>
        <taxon>Actinomycetota</taxon>
        <taxon>Actinomycetes</taxon>
        <taxon>Micrococcales</taxon>
        <taxon>Microbacteriaceae</taxon>
        <taxon>Leucobacter</taxon>
    </lineage>
</organism>
<protein>
    <recommendedName>
        <fullName evidence="3">Ribosomally synthesized peptide with SipW-like signal peptide</fullName>
    </recommendedName>
</protein>
<evidence type="ECO:0000313" key="2">
    <source>
        <dbReference type="Proteomes" id="UP001597181"/>
    </source>
</evidence>
<evidence type="ECO:0000313" key="1">
    <source>
        <dbReference type="EMBL" id="MFD1201670.1"/>
    </source>
</evidence>
<dbReference type="Proteomes" id="UP001597181">
    <property type="component" value="Unassembled WGS sequence"/>
</dbReference>
<reference evidence="2" key="1">
    <citation type="journal article" date="2019" name="Int. J. Syst. Evol. Microbiol.">
        <title>The Global Catalogue of Microorganisms (GCM) 10K type strain sequencing project: providing services to taxonomists for standard genome sequencing and annotation.</title>
        <authorList>
            <consortium name="The Broad Institute Genomics Platform"/>
            <consortium name="The Broad Institute Genome Sequencing Center for Infectious Disease"/>
            <person name="Wu L."/>
            <person name="Ma J."/>
        </authorList>
    </citation>
    <scope>NUCLEOTIDE SEQUENCE [LARGE SCALE GENOMIC DNA]</scope>
    <source>
        <strain evidence="2">CCUG 50213</strain>
    </source>
</reference>
<keyword evidence="2" id="KW-1185">Reference proteome</keyword>
<accession>A0ABW3TLV0</accession>
<proteinExistence type="predicted"/>
<evidence type="ECO:0008006" key="3">
    <source>
        <dbReference type="Google" id="ProtNLM"/>
    </source>
</evidence>
<dbReference type="RefSeq" id="WP_343957783.1">
    <property type="nucleotide sequence ID" value="NZ_BAAAKZ010000002.1"/>
</dbReference>
<sequence>MTDSRSGALRGLLALGGMLAIGCAALGVSVTQAGFTNEFQGTGAVSGSIDIAQSADGADQHATVDDARLLTEGAASSPILALDEIPTGWPAQESVTFPATVYSLGETLVDVRVRIVDLTDDEATPYPSLLFGVRANGEIVGDGTPIAGPWFDDHPGGIVVAERLAPNTELRLDTSVWLRGDAPDGHWAVPITVGLQIIAETVGGDTIVLEGEWR</sequence>
<gene>
    <name evidence="1" type="ORF">ACFQ3U_07185</name>
</gene>